<sequence length="409" mass="45493">MRVGVKDKERRSADAAVTSTMSNATLGCSHGLYDNPKSKILVQILNELLNELYIPITLETPFDLTPSLLLAILESIIRERLPIPKSTRDARDLPSKVQMMKIFLGVLEGDVLGEDIGLSDIDPRRLATGEWDEVVFVGEVLCWLGKIRHIIPDIDITRPAQKFIKGEGLLASLKQSNWDSEDSFDRELRRRARSPSTHSTVTTRNSMNTTLSMMRSAPAAGSDTTVLSVAPEESFSLSDLDLFENTSKIGQFRTSTPPPTSPPTRTRTPRCIHEVEDPSFVHDCLAALDLTCNESQAPEDTVHLYRYEPTPLPRSTAHSVRHTGWIEPVDDDEEVRSFEAMRQPTRTLPPTSDAVGTSSAKTPPIVRVPNRIYTKHNSPTQYTLALLNERAKLLEELANIKATSSWAGK</sequence>
<name>A0A4V6S0Y7_9APHY</name>
<dbReference type="AlphaFoldDB" id="A0A4V6S0Y7"/>
<gene>
    <name evidence="2" type="ORF">EW026_g3815</name>
</gene>
<reference evidence="2 3" key="1">
    <citation type="submission" date="2019-02" db="EMBL/GenBank/DDBJ databases">
        <title>Genome sequencing of the rare red list fungi Phlebia centrifuga.</title>
        <authorList>
            <person name="Buettner E."/>
            <person name="Kellner H."/>
        </authorList>
    </citation>
    <scope>NUCLEOTIDE SEQUENCE [LARGE SCALE GENOMIC DNA]</scope>
    <source>
        <strain evidence="2 3">DSM 108282</strain>
    </source>
</reference>
<evidence type="ECO:0000256" key="1">
    <source>
        <dbReference type="SAM" id="MobiDB-lite"/>
    </source>
</evidence>
<evidence type="ECO:0000313" key="3">
    <source>
        <dbReference type="Proteomes" id="UP000309038"/>
    </source>
</evidence>
<feature type="compositionally biased region" description="Polar residues" evidence="1">
    <location>
        <begin position="194"/>
        <end position="203"/>
    </location>
</feature>
<evidence type="ECO:0000313" key="2">
    <source>
        <dbReference type="EMBL" id="THG98352.1"/>
    </source>
</evidence>
<feature type="region of interest" description="Disordered" evidence="1">
    <location>
        <begin position="184"/>
        <end position="203"/>
    </location>
</feature>
<protein>
    <recommendedName>
        <fullName evidence="4">DUF5745 domain-containing protein</fullName>
    </recommendedName>
</protein>
<organism evidence="2 3">
    <name type="scientific">Hermanssonia centrifuga</name>
    <dbReference type="NCBI Taxonomy" id="98765"/>
    <lineage>
        <taxon>Eukaryota</taxon>
        <taxon>Fungi</taxon>
        <taxon>Dikarya</taxon>
        <taxon>Basidiomycota</taxon>
        <taxon>Agaricomycotina</taxon>
        <taxon>Agaricomycetes</taxon>
        <taxon>Polyporales</taxon>
        <taxon>Meruliaceae</taxon>
        <taxon>Hermanssonia</taxon>
    </lineage>
</organism>
<evidence type="ECO:0008006" key="4">
    <source>
        <dbReference type="Google" id="ProtNLM"/>
    </source>
</evidence>
<dbReference type="Proteomes" id="UP000309038">
    <property type="component" value="Unassembled WGS sequence"/>
</dbReference>
<comment type="caution">
    <text evidence="2">The sequence shown here is derived from an EMBL/GenBank/DDBJ whole genome shotgun (WGS) entry which is preliminary data.</text>
</comment>
<keyword evidence="3" id="KW-1185">Reference proteome</keyword>
<accession>A0A4V6S0Y7</accession>
<dbReference type="PROSITE" id="PS51257">
    <property type="entry name" value="PROKAR_LIPOPROTEIN"/>
    <property type="match status" value="1"/>
</dbReference>
<proteinExistence type="predicted"/>
<dbReference type="EMBL" id="SGPJ01000123">
    <property type="protein sequence ID" value="THG98352.1"/>
    <property type="molecule type" value="Genomic_DNA"/>
</dbReference>